<dbReference type="PROSITE" id="PS51114">
    <property type="entry name" value="FBA"/>
    <property type="match status" value="1"/>
</dbReference>
<dbReference type="OrthoDB" id="1107553at2759"/>
<dbReference type="GO" id="GO:0031146">
    <property type="term" value="P:SCF-dependent proteasomal ubiquitin-dependent protein catabolic process"/>
    <property type="evidence" value="ECO:0007669"/>
    <property type="project" value="TreeGrafter"/>
</dbReference>
<dbReference type="InterPro" id="IPR039752">
    <property type="entry name" value="F-box_only"/>
</dbReference>
<dbReference type="AlphaFoldDB" id="A0A9F3QSH9"/>
<dbReference type="PANTHER" id="PTHR12125:SF9">
    <property type="entry name" value="F-BOX ONLY PROTEIN 27"/>
    <property type="match status" value="1"/>
</dbReference>
<accession>A0A9F3QSH9</accession>
<organism evidence="2 3">
    <name type="scientific">Python bivittatus</name>
    <name type="common">Burmese python</name>
    <name type="synonym">Python molurus bivittatus</name>
    <dbReference type="NCBI Taxonomy" id="176946"/>
    <lineage>
        <taxon>Eukaryota</taxon>
        <taxon>Metazoa</taxon>
        <taxon>Chordata</taxon>
        <taxon>Craniata</taxon>
        <taxon>Vertebrata</taxon>
        <taxon>Euteleostomi</taxon>
        <taxon>Lepidosauria</taxon>
        <taxon>Squamata</taxon>
        <taxon>Bifurcata</taxon>
        <taxon>Unidentata</taxon>
        <taxon>Episquamata</taxon>
        <taxon>Toxicofera</taxon>
        <taxon>Serpentes</taxon>
        <taxon>Henophidia</taxon>
        <taxon>Pythonidae</taxon>
        <taxon>Python</taxon>
    </lineage>
</organism>
<evidence type="ECO:0000259" key="1">
    <source>
        <dbReference type="PROSITE" id="PS51114"/>
    </source>
</evidence>
<dbReference type="GO" id="GO:0006516">
    <property type="term" value="P:glycoprotein catabolic process"/>
    <property type="evidence" value="ECO:0007669"/>
    <property type="project" value="TreeGrafter"/>
</dbReference>
<dbReference type="Pfam" id="PF04300">
    <property type="entry name" value="FBA"/>
    <property type="match status" value="1"/>
</dbReference>
<proteinExistence type="predicted"/>
<reference evidence="3" key="1">
    <citation type="submission" date="2025-08" db="UniProtKB">
        <authorList>
            <consortium name="RefSeq"/>
        </authorList>
    </citation>
    <scope>IDENTIFICATION</scope>
    <source>
        <tissue evidence="3">Liver</tissue>
    </source>
</reference>
<feature type="domain" description="FBA" evidence="1">
    <location>
        <begin position="1"/>
        <end position="122"/>
    </location>
</feature>
<keyword evidence="2" id="KW-1185">Reference proteome</keyword>
<dbReference type="GO" id="GO:0061630">
    <property type="term" value="F:ubiquitin protein ligase activity"/>
    <property type="evidence" value="ECO:0007669"/>
    <property type="project" value="TreeGrafter"/>
</dbReference>
<dbReference type="Gene3D" id="2.60.120.260">
    <property type="entry name" value="Galactose-binding domain-like"/>
    <property type="match status" value="1"/>
</dbReference>
<dbReference type="GO" id="GO:0036503">
    <property type="term" value="P:ERAD pathway"/>
    <property type="evidence" value="ECO:0007669"/>
    <property type="project" value="TreeGrafter"/>
</dbReference>
<name>A0A9F3QSH9_PYTBI</name>
<dbReference type="GeneID" id="103049896"/>
<dbReference type="InterPro" id="IPR007397">
    <property type="entry name" value="F-box-assoc_dom"/>
</dbReference>
<sequence length="127" mass="14842">WCQKYQTIDLLKEGFWQDLLDVYQPDVFVSDWWGGREDCGCRYELSVALLAADKRTEIALFKAQPDPIPQWNDASYQQVTHTFRRYGPGVRYICFRHKGIDTQYWKGHYGARVTNSSVVVQFALESP</sequence>
<dbReference type="PANTHER" id="PTHR12125">
    <property type="entry name" value="F-BOX ONLY PROTEIN 6-LIKE PROTEIN"/>
    <property type="match status" value="1"/>
</dbReference>
<dbReference type="Proteomes" id="UP000695026">
    <property type="component" value="Unplaced"/>
</dbReference>
<gene>
    <name evidence="3" type="primary">LOC103049896</name>
</gene>
<dbReference type="SUPFAM" id="SSF49785">
    <property type="entry name" value="Galactose-binding domain-like"/>
    <property type="match status" value="1"/>
</dbReference>
<dbReference type="GO" id="GO:0019005">
    <property type="term" value="C:SCF ubiquitin ligase complex"/>
    <property type="evidence" value="ECO:0007669"/>
    <property type="project" value="TreeGrafter"/>
</dbReference>
<dbReference type="InterPro" id="IPR008979">
    <property type="entry name" value="Galactose-bd-like_sf"/>
</dbReference>
<dbReference type="GO" id="GO:0005737">
    <property type="term" value="C:cytoplasm"/>
    <property type="evidence" value="ECO:0007669"/>
    <property type="project" value="TreeGrafter"/>
</dbReference>
<dbReference type="FunFam" id="2.60.120.260:FF:000012">
    <property type="entry name" value="F-box only protein 2"/>
    <property type="match status" value="1"/>
</dbReference>
<dbReference type="RefSeq" id="XP_015744026.1">
    <property type="nucleotide sequence ID" value="XM_015888540.2"/>
</dbReference>
<evidence type="ECO:0000313" key="2">
    <source>
        <dbReference type="Proteomes" id="UP000695026"/>
    </source>
</evidence>
<dbReference type="KEGG" id="pbi:103049896"/>
<evidence type="ECO:0000313" key="3">
    <source>
        <dbReference type="RefSeq" id="XP_015744026.1"/>
    </source>
</evidence>
<protein>
    <submittedName>
        <fullName evidence="3">F-box only protein 27-like</fullName>
    </submittedName>
</protein>
<dbReference type="SMART" id="SM01198">
    <property type="entry name" value="FBA"/>
    <property type="match status" value="1"/>
</dbReference>
<dbReference type="OMA" id="ICLQVTH"/>
<feature type="non-terminal residue" evidence="3">
    <location>
        <position position="1"/>
    </location>
</feature>